<keyword evidence="3" id="KW-1185">Reference proteome</keyword>
<dbReference type="InterPro" id="IPR025213">
    <property type="entry name" value="Sim4_Fta2"/>
</dbReference>
<reference evidence="2 3" key="1">
    <citation type="submission" date="2023-08" db="EMBL/GenBank/DDBJ databases">
        <authorList>
            <person name="Palmer J.M."/>
        </authorList>
    </citation>
    <scope>NUCLEOTIDE SEQUENCE [LARGE SCALE GENOMIC DNA]</scope>
    <source>
        <strain evidence="2 3">TWF481</strain>
    </source>
</reference>
<dbReference type="InterPro" id="IPR011009">
    <property type="entry name" value="Kinase-like_dom_sf"/>
</dbReference>
<dbReference type="GO" id="GO:0004672">
    <property type="term" value="F:protein kinase activity"/>
    <property type="evidence" value="ECO:0007669"/>
    <property type="project" value="InterPro"/>
</dbReference>
<protein>
    <recommendedName>
        <fullName evidence="1">Protein kinase domain-containing protein</fullName>
    </recommendedName>
</protein>
<dbReference type="PROSITE" id="PS00108">
    <property type="entry name" value="PROTEIN_KINASE_ST"/>
    <property type="match status" value="1"/>
</dbReference>
<dbReference type="Gene3D" id="1.10.510.10">
    <property type="entry name" value="Transferase(Phosphotransferase) domain 1"/>
    <property type="match status" value="1"/>
</dbReference>
<dbReference type="InterPro" id="IPR008271">
    <property type="entry name" value="Ser/Thr_kinase_AS"/>
</dbReference>
<name>A0AAV9VUD7_9PEZI</name>
<proteinExistence type="predicted"/>
<accession>A0AAV9VUD7</accession>
<sequence>MPSAPDLSEIPTLTTEDLEIDPASIKPMGHGGHSLVYKVSAKGFPTPSVLKIFRFTLPLQNPTSSTAAIFKYTNPRDPDYAYFHSEKSSYTRLLPSPETPHTYTPKLHAIVKISPSFEHHLLQNYNPSQHRRRRQSQLRVKGEDVIERLPLMGVLIEYIHGLRLSAFHSIPREISEKIVDGIRHIHSTGVLHRDVKKRNVLVIPNSTVEDVGEEVEEIVARDVVLDGTEKVVWIDFSNSIVLSDFRGTDEEQAEVFNRSVEAEMKEVNKMVDKLER</sequence>
<evidence type="ECO:0000313" key="2">
    <source>
        <dbReference type="EMBL" id="KAK6496412.1"/>
    </source>
</evidence>
<dbReference type="InterPro" id="IPR000719">
    <property type="entry name" value="Prot_kinase_dom"/>
</dbReference>
<dbReference type="AlphaFoldDB" id="A0AAV9VUD7"/>
<feature type="domain" description="Protein kinase" evidence="1">
    <location>
        <begin position="22"/>
        <end position="276"/>
    </location>
</feature>
<dbReference type="Pfam" id="PF13095">
    <property type="entry name" value="FTA2"/>
    <property type="match status" value="1"/>
</dbReference>
<dbReference type="PROSITE" id="PS50011">
    <property type="entry name" value="PROTEIN_KINASE_DOM"/>
    <property type="match status" value="1"/>
</dbReference>
<dbReference type="EMBL" id="JAVHJL010000011">
    <property type="protein sequence ID" value="KAK6496412.1"/>
    <property type="molecule type" value="Genomic_DNA"/>
</dbReference>
<gene>
    <name evidence="2" type="ORF">TWF481_002431</name>
</gene>
<evidence type="ECO:0000259" key="1">
    <source>
        <dbReference type="PROSITE" id="PS50011"/>
    </source>
</evidence>
<comment type="caution">
    <text evidence="2">The sequence shown here is derived from an EMBL/GenBank/DDBJ whole genome shotgun (WGS) entry which is preliminary data.</text>
</comment>
<organism evidence="2 3">
    <name type="scientific">Arthrobotrys musiformis</name>
    <dbReference type="NCBI Taxonomy" id="47236"/>
    <lineage>
        <taxon>Eukaryota</taxon>
        <taxon>Fungi</taxon>
        <taxon>Dikarya</taxon>
        <taxon>Ascomycota</taxon>
        <taxon>Pezizomycotina</taxon>
        <taxon>Orbiliomycetes</taxon>
        <taxon>Orbiliales</taxon>
        <taxon>Orbiliaceae</taxon>
        <taxon>Arthrobotrys</taxon>
    </lineage>
</organism>
<dbReference type="Proteomes" id="UP001370758">
    <property type="component" value="Unassembled WGS sequence"/>
</dbReference>
<evidence type="ECO:0000313" key="3">
    <source>
        <dbReference type="Proteomes" id="UP001370758"/>
    </source>
</evidence>
<dbReference type="GO" id="GO:0005524">
    <property type="term" value="F:ATP binding"/>
    <property type="evidence" value="ECO:0007669"/>
    <property type="project" value="InterPro"/>
</dbReference>
<dbReference type="SUPFAM" id="SSF56112">
    <property type="entry name" value="Protein kinase-like (PK-like)"/>
    <property type="match status" value="1"/>
</dbReference>